<dbReference type="PANTHER" id="PTHR43685">
    <property type="entry name" value="GLYCOSYLTRANSFERASE"/>
    <property type="match status" value="1"/>
</dbReference>
<dbReference type="InterPro" id="IPR029044">
    <property type="entry name" value="Nucleotide-diphossugar_trans"/>
</dbReference>
<dbReference type="PANTHER" id="PTHR43685:SF2">
    <property type="entry name" value="GLYCOSYLTRANSFERASE 2-LIKE DOMAIN-CONTAINING PROTEIN"/>
    <property type="match status" value="1"/>
</dbReference>
<sequence>MCSQFKIYMSLMIKVSVLIPSFNRASTLSRALDSVLAQTQSAAEIIVIDDGSTDNTQELIQQKYPQVVYLYQDNKGVSAARNLGIKQSKGDWLAFLDSDDAWLDSKLKIQCEALLKEPEFKICHTEEIWIRNGTRVNQMKKHQKFGGEIFQKCLPLCVISPSSVLIEKNILEQVGLFDESYQACEDYELWLRLCAFLPVLFIESPQIYKVGGHEDQLSRKFWGMDRFRVAAIDKTIRHSTLSKNNKLAAIAMLLSKVDILQKGAKKHGNTELLDYCNRLLALYLP</sequence>
<reference evidence="2" key="1">
    <citation type="submission" date="2018-06" db="EMBL/GenBank/DDBJ databases">
        <authorList>
            <person name="Zhirakovskaya E."/>
        </authorList>
    </citation>
    <scope>NUCLEOTIDE SEQUENCE</scope>
</reference>
<organism evidence="2">
    <name type="scientific">hydrothermal vent metagenome</name>
    <dbReference type="NCBI Taxonomy" id="652676"/>
    <lineage>
        <taxon>unclassified sequences</taxon>
        <taxon>metagenomes</taxon>
        <taxon>ecological metagenomes</taxon>
    </lineage>
</organism>
<dbReference type="SUPFAM" id="SSF53448">
    <property type="entry name" value="Nucleotide-diphospho-sugar transferases"/>
    <property type="match status" value="1"/>
</dbReference>
<evidence type="ECO:0000259" key="1">
    <source>
        <dbReference type="Pfam" id="PF00535"/>
    </source>
</evidence>
<dbReference type="InterPro" id="IPR050834">
    <property type="entry name" value="Glycosyltransf_2"/>
</dbReference>
<gene>
    <name evidence="2" type="ORF">MNBD_GAMMA12-2139</name>
</gene>
<dbReference type="Pfam" id="PF00535">
    <property type="entry name" value="Glycos_transf_2"/>
    <property type="match status" value="1"/>
</dbReference>
<name>A0A3B0Y772_9ZZZZ</name>
<dbReference type="AlphaFoldDB" id="A0A3B0Y772"/>
<dbReference type="InterPro" id="IPR001173">
    <property type="entry name" value="Glyco_trans_2-like"/>
</dbReference>
<keyword evidence="2" id="KW-0808">Transferase</keyword>
<dbReference type="EMBL" id="UOFL01000013">
    <property type="protein sequence ID" value="VAW71212.1"/>
    <property type="molecule type" value="Genomic_DNA"/>
</dbReference>
<feature type="domain" description="Glycosyltransferase 2-like" evidence="1">
    <location>
        <begin position="16"/>
        <end position="173"/>
    </location>
</feature>
<accession>A0A3B0Y772</accession>
<protein>
    <submittedName>
        <fullName evidence="2">N-acetylgalactosaminyl-diphosphoundecaprenol glucuronosyltransferase</fullName>
    </submittedName>
</protein>
<dbReference type="Gene3D" id="3.90.550.10">
    <property type="entry name" value="Spore Coat Polysaccharide Biosynthesis Protein SpsA, Chain A"/>
    <property type="match status" value="1"/>
</dbReference>
<proteinExistence type="predicted"/>
<dbReference type="GO" id="GO:0016740">
    <property type="term" value="F:transferase activity"/>
    <property type="evidence" value="ECO:0007669"/>
    <property type="project" value="UniProtKB-KW"/>
</dbReference>
<evidence type="ECO:0000313" key="2">
    <source>
        <dbReference type="EMBL" id="VAW71212.1"/>
    </source>
</evidence>